<dbReference type="EMBL" id="KV417483">
    <property type="protein sequence ID" value="KZP33158.1"/>
    <property type="molecule type" value="Genomic_DNA"/>
</dbReference>
<evidence type="ECO:0000259" key="1">
    <source>
        <dbReference type="SMART" id="SM00829"/>
    </source>
</evidence>
<dbReference type="InterPro" id="IPR013149">
    <property type="entry name" value="ADH-like_C"/>
</dbReference>
<dbReference type="PANTHER" id="PTHR45033:SF2">
    <property type="entry name" value="ZINC-TYPE ALCOHOL DEHYDROGENASE-LIKE PROTEIN C1773.06C"/>
    <property type="match status" value="1"/>
</dbReference>
<evidence type="ECO:0000313" key="3">
    <source>
        <dbReference type="Proteomes" id="UP000076532"/>
    </source>
</evidence>
<dbReference type="Gene3D" id="3.90.180.10">
    <property type="entry name" value="Medium-chain alcohol dehydrogenases, catalytic domain"/>
    <property type="match status" value="1"/>
</dbReference>
<dbReference type="InterPro" id="IPR036291">
    <property type="entry name" value="NAD(P)-bd_dom_sf"/>
</dbReference>
<dbReference type="PANTHER" id="PTHR45033">
    <property type="match status" value="1"/>
</dbReference>
<dbReference type="InterPro" id="IPR011032">
    <property type="entry name" value="GroES-like_sf"/>
</dbReference>
<dbReference type="GO" id="GO:0016491">
    <property type="term" value="F:oxidoreductase activity"/>
    <property type="evidence" value="ECO:0007669"/>
    <property type="project" value="InterPro"/>
</dbReference>
<keyword evidence="3" id="KW-1185">Reference proteome</keyword>
<dbReference type="Proteomes" id="UP000076532">
    <property type="component" value="Unassembled WGS sequence"/>
</dbReference>
<protein>
    <submittedName>
        <fullName evidence="2">NAD-P-binding protein</fullName>
    </submittedName>
</protein>
<proteinExistence type="predicted"/>
<dbReference type="CDD" id="cd08276">
    <property type="entry name" value="MDR7"/>
    <property type="match status" value="1"/>
</dbReference>
<reference evidence="2 3" key="1">
    <citation type="journal article" date="2016" name="Mol. Biol. Evol.">
        <title>Comparative Genomics of Early-Diverging Mushroom-Forming Fungi Provides Insights into the Origins of Lignocellulose Decay Capabilities.</title>
        <authorList>
            <person name="Nagy L.G."/>
            <person name="Riley R."/>
            <person name="Tritt A."/>
            <person name="Adam C."/>
            <person name="Daum C."/>
            <person name="Floudas D."/>
            <person name="Sun H."/>
            <person name="Yadav J.S."/>
            <person name="Pangilinan J."/>
            <person name="Larsson K.H."/>
            <person name="Matsuura K."/>
            <person name="Barry K."/>
            <person name="Labutti K."/>
            <person name="Kuo R."/>
            <person name="Ohm R.A."/>
            <person name="Bhattacharya S.S."/>
            <person name="Shirouzu T."/>
            <person name="Yoshinaga Y."/>
            <person name="Martin F.M."/>
            <person name="Grigoriev I.V."/>
            <person name="Hibbett D.S."/>
        </authorList>
    </citation>
    <scope>NUCLEOTIDE SEQUENCE [LARGE SCALE GENOMIC DNA]</scope>
    <source>
        <strain evidence="2 3">CBS 109695</strain>
    </source>
</reference>
<dbReference type="InterPro" id="IPR052711">
    <property type="entry name" value="Zinc_ADH-like"/>
</dbReference>
<dbReference type="OrthoDB" id="9930022at2759"/>
<dbReference type="InterPro" id="IPR013154">
    <property type="entry name" value="ADH-like_N"/>
</dbReference>
<dbReference type="InterPro" id="IPR020843">
    <property type="entry name" value="ER"/>
</dbReference>
<dbReference type="Pfam" id="PF00107">
    <property type="entry name" value="ADH_zinc_N"/>
    <property type="match status" value="1"/>
</dbReference>
<sequence>MSIPDTAREYRLPKYASGIQSLAIHHAPIAKPKPDEVLVKIHAVSLNYRDLAICTGHYPMEVKDAVVIGSDCSGEIVAVGDNVQTQWKIGDRVCVNVCPTHIHGPADAKIIATVLGGHEDGVLTEYKTFPESGLVRVPEHLSYEEASTLPVAGLTAYIALMGPVPLKGGDTVLVLGTGGVSMFALQFAVASGATVIATSSSDNKLAIAQKHGAHHLINYNKNPNWDEEVLKVTNGRGVDHIVEVAGTLAKSFRSVSYGGWIHNIGFLAEGGEQVNAGLTSIMKGCVLRGILGLSVSQFEDMNRLISAAQIHPVVDRVFPFEAVNEALEYLGSQKFVGKVVIKVVKE</sequence>
<dbReference type="SUPFAM" id="SSF51735">
    <property type="entry name" value="NAD(P)-binding Rossmann-fold domains"/>
    <property type="match status" value="1"/>
</dbReference>
<dbReference type="SUPFAM" id="SSF50129">
    <property type="entry name" value="GroES-like"/>
    <property type="match status" value="1"/>
</dbReference>
<dbReference type="AlphaFoldDB" id="A0A166VXF9"/>
<dbReference type="SMART" id="SM00829">
    <property type="entry name" value="PKS_ER"/>
    <property type="match status" value="1"/>
</dbReference>
<dbReference type="Pfam" id="PF08240">
    <property type="entry name" value="ADH_N"/>
    <property type="match status" value="1"/>
</dbReference>
<accession>A0A166VXF9</accession>
<dbReference type="Gene3D" id="3.40.50.720">
    <property type="entry name" value="NAD(P)-binding Rossmann-like Domain"/>
    <property type="match status" value="1"/>
</dbReference>
<gene>
    <name evidence="2" type="ORF">FIBSPDRAFT_881927</name>
</gene>
<evidence type="ECO:0000313" key="2">
    <source>
        <dbReference type="EMBL" id="KZP33158.1"/>
    </source>
</evidence>
<feature type="domain" description="Enoyl reductase (ER)" evidence="1">
    <location>
        <begin position="17"/>
        <end position="341"/>
    </location>
</feature>
<name>A0A166VXF9_9AGAM</name>
<organism evidence="2 3">
    <name type="scientific">Athelia psychrophila</name>
    <dbReference type="NCBI Taxonomy" id="1759441"/>
    <lineage>
        <taxon>Eukaryota</taxon>
        <taxon>Fungi</taxon>
        <taxon>Dikarya</taxon>
        <taxon>Basidiomycota</taxon>
        <taxon>Agaricomycotina</taxon>
        <taxon>Agaricomycetes</taxon>
        <taxon>Agaricomycetidae</taxon>
        <taxon>Atheliales</taxon>
        <taxon>Atheliaceae</taxon>
        <taxon>Athelia</taxon>
    </lineage>
</organism>
<dbReference type="STRING" id="436010.A0A166VXF9"/>